<keyword evidence="7" id="KW-0325">Glycoprotein</keyword>
<keyword evidence="5" id="KW-1133">Transmembrane helix</keyword>
<dbReference type="GO" id="GO:0005783">
    <property type="term" value="C:endoplasmic reticulum"/>
    <property type="evidence" value="ECO:0007669"/>
    <property type="project" value="TreeGrafter"/>
</dbReference>
<organism evidence="9 10">
    <name type="scientific">Holothuria leucospilota</name>
    <name type="common">Black long sea cucumber</name>
    <name type="synonym">Mertensiothuria leucospilota</name>
    <dbReference type="NCBI Taxonomy" id="206669"/>
    <lineage>
        <taxon>Eukaryota</taxon>
        <taxon>Metazoa</taxon>
        <taxon>Echinodermata</taxon>
        <taxon>Eleutherozoa</taxon>
        <taxon>Echinozoa</taxon>
        <taxon>Holothuroidea</taxon>
        <taxon>Aspidochirotacea</taxon>
        <taxon>Aspidochirotida</taxon>
        <taxon>Holothuriidae</taxon>
        <taxon>Holothuria</taxon>
    </lineage>
</organism>
<dbReference type="Pfam" id="PF04577">
    <property type="entry name" value="Glyco_transf_61"/>
    <property type="match status" value="1"/>
</dbReference>
<keyword evidence="2" id="KW-0328">Glycosyltransferase</keyword>
<name>A0A9Q1C339_HOLLE</name>
<dbReference type="AlphaFoldDB" id="A0A9Q1C339"/>
<evidence type="ECO:0000256" key="7">
    <source>
        <dbReference type="ARBA" id="ARBA00023180"/>
    </source>
</evidence>
<evidence type="ECO:0000256" key="5">
    <source>
        <dbReference type="ARBA" id="ARBA00022989"/>
    </source>
</evidence>
<evidence type="ECO:0000256" key="3">
    <source>
        <dbReference type="ARBA" id="ARBA00022679"/>
    </source>
</evidence>
<dbReference type="InterPro" id="IPR007657">
    <property type="entry name" value="Glycosyltransferase_61"/>
</dbReference>
<dbReference type="PANTHER" id="PTHR20961">
    <property type="entry name" value="GLYCOSYLTRANSFERASE"/>
    <property type="match status" value="1"/>
</dbReference>
<dbReference type="InterPro" id="IPR049625">
    <property type="entry name" value="Glyco_transf_61_cat"/>
</dbReference>
<comment type="subcellular location">
    <subcellularLocation>
        <location evidence="1">Membrane</location>
        <topology evidence="1">Single-pass membrane protein</topology>
    </subcellularLocation>
</comment>
<dbReference type="Proteomes" id="UP001152320">
    <property type="component" value="Chromosome 8"/>
</dbReference>
<dbReference type="PANTHER" id="PTHR20961:SF38">
    <property type="entry name" value="PROTEIN O-LINKED-MANNOSE BETA-1,4-N-ACETYLGLUCOSAMINYLTRANSFERASE 2"/>
    <property type="match status" value="1"/>
</dbReference>
<accession>A0A9Q1C339</accession>
<dbReference type="GO" id="GO:0035269">
    <property type="term" value="P:protein O-linked glycosylation via mannose"/>
    <property type="evidence" value="ECO:0007669"/>
    <property type="project" value="TreeGrafter"/>
</dbReference>
<proteinExistence type="predicted"/>
<evidence type="ECO:0000313" key="9">
    <source>
        <dbReference type="EMBL" id="KAJ8037219.1"/>
    </source>
</evidence>
<keyword evidence="6" id="KW-0472">Membrane</keyword>
<evidence type="ECO:0000256" key="1">
    <source>
        <dbReference type="ARBA" id="ARBA00004167"/>
    </source>
</evidence>
<dbReference type="GO" id="GO:0097363">
    <property type="term" value="F:protein O-acetylglucosaminyltransferase activity"/>
    <property type="evidence" value="ECO:0007669"/>
    <property type="project" value="TreeGrafter"/>
</dbReference>
<evidence type="ECO:0000313" key="10">
    <source>
        <dbReference type="Proteomes" id="UP001152320"/>
    </source>
</evidence>
<feature type="domain" description="Glycosyltransferase 61 catalytic" evidence="8">
    <location>
        <begin position="238"/>
        <end position="329"/>
    </location>
</feature>
<keyword evidence="4" id="KW-0812">Transmembrane</keyword>
<dbReference type="GO" id="GO:0016020">
    <property type="term" value="C:membrane"/>
    <property type="evidence" value="ECO:0007669"/>
    <property type="project" value="UniProtKB-SubCell"/>
</dbReference>
<dbReference type="OrthoDB" id="529273at2759"/>
<reference evidence="9" key="1">
    <citation type="submission" date="2021-10" db="EMBL/GenBank/DDBJ databases">
        <title>Tropical sea cucumber genome reveals ecological adaptation and Cuvierian tubules defense mechanism.</title>
        <authorList>
            <person name="Chen T."/>
        </authorList>
    </citation>
    <scope>NUCLEOTIDE SEQUENCE</scope>
    <source>
        <strain evidence="9">Nanhai2018</strain>
        <tissue evidence="9">Muscle</tissue>
    </source>
</reference>
<dbReference type="EMBL" id="JAIZAY010000008">
    <property type="protein sequence ID" value="KAJ8037219.1"/>
    <property type="molecule type" value="Genomic_DNA"/>
</dbReference>
<gene>
    <name evidence="9" type="ORF">HOLleu_17982</name>
</gene>
<keyword evidence="10" id="KW-1185">Reference proteome</keyword>
<keyword evidence="3" id="KW-0808">Transferase</keyword>
<evidence type="ECO:0000256" key="6">
    <source>
        <dbReference type="ARBA" id="ARBA00023136"/>
    </source>
</evidence>
<evidence type="ECO:0000256" key="4">
    <source>
        <dbReference type="ARBA" id="ARBA00022692"/>
    </source>
</evidence>
<protein>
    <submittedName>
        <fullName evidence="9">Protein O-linked-mannose beta-1,4-N-acetylglucosaminyltransferase 2</fullName>
    </submittedName>
</protein>
<comment type="caution">
    <text evidence="9">The sequence shown here is derived from an EMBL/GenBank/DDBJ whole genome shotgun (WGS) entry which is preliminary data.</text>
</comment>
<evidence type="ECO:0000256" key="2">
    <source>
        <dbReference type="ARBA" id="ARBA00022676"/>
    </source>
</evidence>
<evidence type="ECO:0000259" key="8">
    <source>
        <dbReference type="Pfam" id="PF04577"/>
    </source>
</evidence>
<sequence>MKNGFPLQSKEKEPQTKQIIDVLLEGSSLNCSGHSAENRTCHFRNLCYAHSDDLFVYVYGPKSREQVRDTTGGIDKWILFLTPVVDLDHHFRCINVTQEDLHPLVNDVNFIYRPGKHIIYTRFAIGNIFHLFHDELLPIFYTLVRYFKTGNHISSVKFFIFDIGDEGGFLFLYKLFSPESPMFKSESFLEPDGTVTCFEEATIGLVRETIWYQYGFKRTGGGPIDNLPLTSEHIRNFTTYVKEKQGIYPRCYGETFGIIFSRKGNRRLLNEKELRTSVSDMFHIEMIELSLEFHSLSYIIEKVSCAKLVVGMHGALLTMTMFLPPSSVLLEIFPYAMGPDHLSHYKTMIQLPGMDINYTYWRNMDKSKTVTHPTAGLERGGIWHLSSQEQQSIMNRTLVPYGTGGGDPEWLFRLYQDTIVDIHAICDILARIGFEKRRK</sequence>